<dbReference type="AlphaFoldDB" id="A0A8X6NAE1"/>
<reference evidence="1" key="1">
    <citation type="submission" date="2020-08" db="EMBL/GenBank/DDBJ databases">
        <title>Multicomponent nature underlies the extraordinary mechanical properties of spider dragline silk.</title>
        <authorList>
            <person name="Kono N."/>
            <person name="Nakamura H."/>
            <person name="Mori M."/>
            <person name="Yoshida Y."/>
            <person name="Ohtoshi R."/>
            <person name="Malay A.D."/>
            <person name="Moran D.A.P."/>
            <person name="Tomita M."/>
            <person name="Numata K."/>
            <person name="Arakawa K."/>
        </authorList>
    </citation>
    <scope>NUCLEOTIDE SEQUENCE</scope>
</reference>
<sequence length="135" mass="15480">MPEDTLNAWQRVRVINRSQREFESSEQKGKNESRHRMETDGLLHFCSMKLNLKREYLQLLSTLLNIRLLSLGMLTKHFGFKNRGVFSKTPSASILIATSEQNSTACIVFFVLEIVHLVIALKLERCRGKVKGSSK</sequence>
<evidence type="ECO:0000313" key="1">
    <source>
        <dbReference type="EMBL" id="GFT03910.1"/>
    </source>
</evidence>
<organism evidence="1 2">
    <name type="scientific">Nephila pilipes</name>
    <name type="common">Giant wood spider</name>
    <name type="synonym">Nephila maculata</name>
    <dbReference type="NCBI Taxonomy" id="299642"/>
    <lineage>
        <taxon>Eukaryota</taxon>
        <taxon>Metazoa</taxon>
        <taxon>Ecdysozoa</taxon>
        <taxon>Arthropoda</taxon>
        <taxon>Chelicerata</taxon>
        <taxon>Arachnida</taxon>
        <taxon>Araneae</taxon>
        <taxon>Araneomorphae</taxon>
        <taxon>Entelegynae</taxon>
        <taxon>Araneoidea</taxon>
        <taxon>Nephilidae</taxon>
        <taxon>Nephila</taxon>
    </lineage>
</organism>
<comment type="caution">
    <text evidence="1">The sequence shown here is derived from an EMBL/GenBank/DDBJ whole genome shotgun (WGS) entry which is preliminary data.</text>
</comment>
<dbReference type="EMBL" id="BMAW01102360">
    <property type="protein sequence ID" value="GFT03910.1"/>
    <property type="molecule type" value="Genomic_DNA"/>
</dbReference>
<protein>
    <submittedName>
        <fullName evidence="1">Uncharacterized protein</fullName>
    </submittedName>
</protein>
<keyword evidence="2" id="KW-1185">Reference proteome</keyword>
<gene>
    <name evidence="1" type="ORF">NPIL_149581</name>
</gene>
<proteinExistence type="predicted"/>
<accession>A0A8X6NAE1</accession>
<evidence type="ECO:0000313" key="2">
    <source>
        <dbReference type="Proteomes" id="UP000887013"/>
    </source>
</evidence>
<dbReference type="Proteomes" id="UP000887013">
    <property type="component" value="Unassembled WGS sequence"/>
</dbReference>
<name>A0A8X6NAE1_NEPPI</name>